<evidence type="ECO:0008006" key="4">
    <source>
        <dbReference type="Google" id="ProtNLM"/>
    </source>
</evidence>
<protein>
    <recommendedName>
        <fullName evidence="4">F-box domain-containing protein</fullName>
    </recommendedName>
</protein>
<dbReference type="AlphaFoldDB" id="A0ABD0J6Y6"/>
<feature type="region of interest" description="Disordered" evidence="1">
    <location>
        <begin position="1"/>
        <end position="20"/>
    </location>
</feature>
<keyword evidence="3" id="KW-1185">Reference proteome</keyword>
<accession>A0ABD0J6Y6</accession>
<organism evidence="2 3">
    <name type="scientific">Batillaria attramentaria</name>
    <dbReference type="NCBI Taxonomy" id="370345"/>
    <lineage>
        <taxon>Eukaryota</taxon>
        <taxon>Metazoa</taxon>
        <taxon>Spiralia</taxon>
        <taxon>Lophotrochozoa</taxon>
        <taxon>Mollusca</taxon>
        <taxon>Gastropoda</taxon>
        <taxon>Caenogastropoda</taxon>
        <taxon>Sorbeoconcha</taxon>
        <taxon>Cerithioidea</taxon>
        <taxon>Batillariidae</taxon>
        <taxon>Batillaria</taxon>
    </lineage>
</organism>
<reference evidence="2 3" key="1">
    <citation type="journal article" date="2023" name="Sci. Data">
        <title>Genome assembly of the Korean intertidal mud-creeper Batillaria attramentaria.</title>
        <authorList>
            <person name="Patra A.K."/>
            <person name="Ho P.T."/>
            <person name="Jun S."/>
            <person name="Lee S.J."/>
            <person name="Kim Y."/>
            <person name="Won Y.J."/>
        </authorList>
    </citation>
    <scope>NUCLEOTIDE SEQUENCE [LARGE SCALE GENOMIC DNA]</scope>
    <source>
        <strain evidence="2">Wonlab-2016</strain>
    </source>
</reference>
<feature type="compositionally biased region" description="Basic residues" evidence="1">
    <location>
        <begin position="1"/>
        <end position="10"/>
    </location>
</feature>
<name>A0ABD0J6Y6_9CAEN</name>
<evidence type="ECO:0000313" key="2">
    <source>
        <dbReference type="EMBL" id="KAK7463208.1"/>
    </source>
</evidence>
<evidence type="ECO:0000313" key="3">
    <source>
        <dbReference type="Proteomes" id="UP001519460"/>
    </source>
</evidence>
<proteinExistence type="predicted"/>
<comment type="caution">
    <text evidence="2">The sequence shown here is derived from an EMBL/GenBank/DDBJ whole genome shotgun (WGS) entry which is preliminary data.</text>
</comment>
<sequence length="141" mass="15906">MLASRDKRRTPSNLMTNLPRKAAGLGDRKTAITLPLELTTALRRGALLALVRESWRGLIVKGCHVKYWLPYMSSARRRERSLTSFNHAITNLITVPPPSCKMIDVRWRHRTPMASLLKCEACARSNETGEKRGLEIILGVL</sequence>
<gene>
    <name evidence="2" type="ORF">BaRGS_00038217</name>
</gene>
<dbReference type="EMBL" id="JACVVK020000607">
    <property type="protein sequence ID" value="KAK7463208.1"/>
    <property type="molecule type" value="Genomic_DNA"/>
</dbReference>
<evidence type="ECO:0000256" key="1">
    <source>
        <dbReference type="SAM" id="MobiDB-lite"/>
    </source>
</evidence>
<dbReference type="Proteomes" id="UP001519460">
    <property type="component" value="Unassembled WGS sequence"/>
</dbReference>